<evidence type="ECO:0000259" key="6">
    <source>
        <dbReference type="PROSITE" id="PS50048"/>
    </source>
</evidence>
<dbReference type="GO" id="GO:0003677">
    <property type="term" value="F:DNA binding"/>
    <property type="evidence" value="ECO:0007669"/>
    <property type="project" value="InterPro"/>
</dbReference>
<keyword evidence="4" id="KW-0539">Nucleus</keyword>
<dbReference type="PROSITE" id="PS50048">
    <property type="entry name" value="ZN2_CY6_FUNGAL_2"/>
    <property type="match status" value="1"/>
</dbReference>
<dbReference type="Gene3D" id="4.10.240.10">
    <property type="entry name" value="Zn(2)-C6 fungal-type DNA-binding domain"/>
    <property type="match status" value="1"/>
</dbReference>
<sequence length="773" mass="84820">MDERPSKKRKVRKGTRSCWQCRKRKIRCEFTSKEEQTCNGCKSRGTTCVSQEFNDDEHSGPPERGLAQRLGRLEELMVKLADKIGPEASIVSGSSSSSNSNNSNNNNSNNNSSNNNSSNNNSNNNNNSSSNNSNNNNSSNTSISTPTSSVDGSLRSSEFQGTPDDSTLMSATVTISSSTPGDVMPETRTPQDRPSRSVSKYEKMCRELHSAFPSPEDAKTIVHASRGPIFLLAMFYSYQDILDGNSPATAALTVVPGVNKHPAVLARKLLQLTICLQQLPPSFDSSKLAFCSKGSIQDKMNEWASVAGLATSNEELLGSAEGLECLVLLGFYLLNSGNLRKAWLVMRRALSLAQLMGIEAGLAQPLRSCDPATDASTIPASQTFWYRINFSDRYISLLLGLSAGTQDNSFLTDQFLARDTPMERLEKRYTAIALRIIERNRAPAHEAYAITQSVDCELENAAKSMGRSWWEIPSLMSHHTTDTPAQMGVMSHLMLQIHHHSLLILLHLPYMLRNQTNSRFDYSKNTCLESSRAVLRRCVIFRTANDVAFSCRHIDYSSLMASMTLLLGHLSRPPGVREEDWSRQRNEDRALAVKVVAMMEELALLNDDKLSGESADIIRKLLPIVDCCNGMTPAHFQGEEARNLQLVIPYLGVININTTTNQAAESCTVDLSHSQLPTPTNTTTTTTTTAAAAAVASETYQEITPPELCAEALLGQDNTIPHEDPSAGLFSTDCLEGWSCPGITAEAGDWTFQGVDTTYWSLLNSGMACNFTQ</sequence>
<feature type="compositionally biased region" description="Polar residues" evidence="5">
    <location>
        <begin position="141"/>
        <end position="180"/>
    </location>
</feature>
<accession>A0A5Q4BGZ9</accession>
<reference evidence="7 8" key="1">
    <citation type="journal article" date="2019" name="Sci. Rep.">
        <title>Colletotrichum shisoi sp. nov., an anthracnose pathogen of Perilla frutescens in Japan: molecular phylogenetic, morphological and genomic evidence.</title>
        <authorList>
            <person name="Gan P."/>
            <person name="Tsushima A."/>
            <person name="Hiroyama R."/>
            <person name="Narusaka M."/>
            <person name="Takano Y."/>
            <person name="Narusaka Y."/>
            <person name="Kawaradani M."/>
            <person name="Damm U."/>
            <person name="Shirasu K."/>
        </authorList>
    </citation>
    <scope>NUCLEOTIDE SEQUENCE [LARGE SCALE GENOMIC DNA]</scope>
    <source>
        <strain evidence="7 8">PG-2018a</strain>
    </source>
</reference>
<dbReference type="SUPFAM" id="SSF57701">
    <property type="entry name" value="Zn2/Cys6 DNA-binding domain"/>
    <property type="match status" value="1"/>
</dbReference>
<dbReference type="GO" id="GO:0008270">
    <property type="term" value="F:zinc ion binding"/>
    <property type="evidence" value="ECO:0007669"/>
    <property type="project" value="InterPro"/>
</dbReference>
<protein>
    <submittedName>
        <fullName evidence="7">Transcription factor sdnS</fullName>
    </submittedName>
</protein>
<dbReference type="PANTHER" id="PTHR47840">
    <property type="entry name" value="ZN(II)2CYS6 TRANSCRIPTION FACTOR (EUROFUNG)-RELATED"/>
    <property type="match status" value="1"/>
</dbReference>
<dbReference type="PROSITE" id="PS00463">
    <property type="entry name" value="ZN2_CY6_FUNGAL_1"/>
    <property type="match status" value="1"/>
</dbReference>
<evidence type="ECO:0000256" key="2">
    <source>
        <dbReference type="ARBA" id="ARBA00023015"/>
    </source>
</evidence>
<dbReference type="Proteomes" id="UP000326340">
    <property type="component" value="Unassembled WGS sequence"/>
</dbReference>
<dbReference type="InterPro" id="IPR036864">
    <property type="entry name" value="Zn2-C6_fun-type_DNA-bd_sf"/>
</dbReference>
<feature type="region of interest" description="Disordered" evidence="5">
    <location>
        <begin position="90"/>
        <end position="198"/>
    </location>
</feature>
<evidence type="ECO:0000256" key="5">
    <source>
        <dbReference type="SAM" id="MobiDB-lite"/>
    </source>
</evidence>
<dbReference type="GO" id="GO:0000981">
    <property type="term" value="F:DNA-binding transcription factor activity, RNA polymerase II-specific"/>
    <property type="evidence" value="ECO:0007669"/>
    <property type="project" value="InterPro"/>
</dbReference>
<keyword evidence="1" id="KW-0479">Metal-binding</keyword>
<evidence type="ECO:0000256" key="1">
    <source>
        <dbReference type="ARBA" id="ARBA00022723"/>
    </source>
</evidence>
<dbReference type="PANTHER" id="PTHR47840:SF1">
    <property type="entry name" value="ZN(II)2CYS6 TRANSCRIPTION FACTOR (EUROFUNG)"/>
    <property type="match status" value="1"/>
</dbReference>
<dbReference type="Pfam" id="PF00172">
    <property type="entry name" value="Zn_clus"/>
    <property type="match status" value="1"/>
</dbReference>
<feature type="compositionally biased region" description="Basic and acidic residues" evidence="5">
    <location>
        <begin position="189"/>
        <end position="198"/>
    </location>
</feature>
<dbReference type="CDD" id="cd12148">
    <property type="entry name" value="fungal_TF_MHR"/>
    <property type="match status" value="1"/>
</dbReference>
<proteinExistence type="predicted"/>
<comment type="caution">
    <text evidence="7">The sequence shown here is derived from an EMBL/GenBank/DDBJ whole genome shotgun (WGS) entry which is preliminary data.</text>
</comment>
<evidence type="ECO:0000256" key="4">
    <source>
        <dbReference type="ARBA" id="ARBA00023242"/>
    </source>
</evidence>
<evidence type="ECO:0000256" key="3">
    <source>
        <dbReference type="ARBA" id="ARBA00023163"/>
    </source>
</evidence>
<keyword evidence="2" id="KW-0805">Transcription regulation</keyword>
<keyword evidence="3" id="KW-0804">Transcription</keyword>
<feature type="compositionally biased region" description="Low complexity" evidence="5">
    <location>
        <begin position="94"/>
        <end position="140"/>
    </location>
</feature>
<dbReference type="GO" id="GO:0006351">
    <property type="term" value="P:DNA-templated transcription"/>
    <property type="evidence" value="ECO:0007669"/>
    <property type="project" value="InterPro"/>
</dbReference>
<evidence type="ECO:0000313" key="8">
    <source>
        <dbReference type="Proteomes" id="UP000326340"/>
    </source>
</evidence>
<dbReference type="InterPro" id="IPR007219">
    <property type="entry name" value="XnlR_reg_dom"/>
</dbReference>
<keyword evidence="8" id="KW-1185">Reference proteome</keyword>
<dbReference type="SMART" id="SM00906">
    <property type="entry name" value="Fungal_trans"/>
    <property type="match status" value="1"/>
</dbReference>
<evidence type="ECO:0000313" key="7">
    <source>
        <dbReference type="EMBL" id="TQN66222.1"/>
    </source>
</evidence>
<dbReference type="InterPro" id="IPR001138">
    <property type="entry name" value="Zn2Cys6_DnaBD"/>
</dbReference>
<organism evidence="7 8">
    <name type="scientific">Colletotrichum shisoi</name>
    <dbReference type="NCBI Taxonomy" id="2078593"/>
    <lineage>
        <taxon>Eukaryota</taxon>
        <taxon>Fungi</taxon>
        <taxon>Dikarya</taxon>
        <taxon>Ascomycota</taxon>
        <taxon>Pezizomycotina</taxon>
        <taxon>Sordariomycetes</taxon>
        <taxon>Hypocreomycetidae</taxon>
        <taxon>Glomerellales</taxon>
        <taxon>Glomerellaceae</taxon>
        <taxon>Colletotrichum</taxon>
        <taxon>Colletotrichum destructivum species complex</taxon>
    </lineage>
</organism>
<dbReference type="EMBL" id="PUHP01001289">
    <property type="protein sequence ID" value="TQN66222.1"/>
    <property type="molecule type" value="Genomic_DNA"/>
</dbReference>
<gene>
    <name evidence="7" type="primary">SdnS</name>
    <name evidence="7" type="ORF">CSHISOI_09279</name>
</gene>
<feature type="domain" description="Zn(2)-C6 fungal-type" evidence="6">
    <location>
        <begin position="17"/>
        <end position="50"/>
    </location>
</feature>
<name>A0A5Q4BGZ9_9PEZI</name>
<dbReference type="AlphaFoldDB" id="A0A5Q4BGZ9"/>
<dbReference type="OrthoDB" id="5392779at2759"/>
<dbReference type="SMART" id="SM00066">
    <property type="entry name" value="GAL4"/>
    <property type="match status" value="1"/>
</dbReference>
<dbReference type="CDD" id="cd00067">
    <property type="entry name" value="GAL4"/>
    <property type="match status" value="1"/>
</dbReference>